<dbReference type="AlphaFoldDB" id="A0A841DI97"/>
<gene>
    <name evidence="1" type="ORF">FHS22_007346</name>
</gene>
<dbReference type="Proteomes" id="UP000562352">
    <property type="component" value="Unassembled WGS sequence"/>
</dbReference>
<keyword evidence="2" id="KW-1185">Reference proteome</keyword>
<organism evidence="1 2">
    <name type="scientific">Planomonospora venezuelensis</name>
    <dbReference type="NCBI Taxonomy" id="1999"/>
    <lineage>
        <taxon>Bacteria</taxon>
        <taxon>Bacillati</taxon>
        <taxon>Actinomycetota</taxon>
        <taxon>Actinomycetes</taxon>
        <taxon>Streptosporangiales</taxon>
        <taxon>Streptosporangiaceae</taxon>
        <taxon>Planomonospora</taxon>
    </lineage>
</organism>
<reference evidence="1 2" key="1">
    <citation type="submission" date="2020-08" db="EMBL/GenBank/DDBJ databases">
        <title>Genomic Encyclopedia of Type Strains, Phase III (KMG-III): the genomes of soil and plant-associated and newly described type strains.</title>
        <authorList>
            <person name="Whitman W."/>
        </authorList>
    </citation>
    <scope>NUCLEOTIDE SEQUENCE [LARGE SCALE GENOMIC DNA]</scope>
    <source>
        <strain evidence="1 2">CECT 3303</strain>
    </source>
</reference>
<evidence type="ECO:0000313" key="2">
    <source>
        <dbReference type="Proteomes" id="UP000562352"/>
    </source>
</evidence>
<evidence type="ECO:0000313" key="1">
    <source>
        <dbReference type="EMBL" id="MBB5968028.1"/>
    </source>
</evidence>
<sequence>MLRHQLTALLRQMPKPAFTPGDRFVLAGLLGPPPMDTLRYLALLVRPETILRRHRDLIWNQRHLLHAQREFEAFYNGHRPHRALCQAAPLRQLPGRGADRARVDRLDVRRHDRLGGVLREYRHAT</sequence>
<protein>
    <submittedName>
        <fullName evidence="1">Uncharacterized protein</fullName>
    </submittedName>
</protein>
<proteinExistence type="predicted"/>
<name>A0A841DI97_PLAVE</name>
<dbReference type="RefSeq" id="WP_221474562.1">
    <property type="nucleotide sequence ID" value="NZ_BAAAWZ010000001.1"/>
</dbReference>
<dbReference type="EMBL" id="JACHJJ010000046">
    <property type="protein sequence ID" value="MBB5968028.1"/>
    <property type="molecule type" value="Genomic_DNA"/>
</dbReference>
<accession>A0A841DI97</accession>
<comment type="caution">
    <text evidence="1">The sequence shown here is derived from an EMBL/GenBank/DDBJ whole genome shotgun (WGS) entry which is preliminary data.</text>
</comment>